<dbReference type="SUPFAM" id="SSF54928">
    <property type="entry name" value="RNA-binding domain, RBD"/>
    <property type="match status" value="1"/>
</dbReference>
<feature type="compositionally biased region" description="Polar residues" evidence="9">
    <location>
        <begin position="703"/>
        <end position="724"/>
    </location>
</feature>
<evidence type="ECO:0000313" key="12">
    <source>
        <dbReference type="Proteomes" id="UP001142055"/>
    </source>
</evidence>
<dbReference type="GO" id="GO:0006417">
    <property type="term" value="P:regulation of translation"/>
    <property type="evidence" value="ECO:0007669"/>
    <property type="project" value="UniProtKB-KW"/>
</dbReference>
<keyword evidence="7 8" id="KW-0694">RNA-binding</keyword>
<evidence type="ECO:0000256" key="1">
    <source>
        <dbReference type="ARBA" id="ARBA00004496"/>
    </source>
</evidence>
<evidence type="ECO:0000256" key="9">
    <source>
        <dbReference type="SAM" id="MobiDB-lite"/>
    </source>
</evidence>
<evidence type="ECO:0000256" key="8">
    <source>
        <dbReference type="PROSITE-ProRule" id="PRU00176"/>
    </source>
</evidence>
<dbReference type="EMBL" id="JAPWDV010000001">
    <property type="protein sequence ID" value="KAJ6222202.1"/>
    <property type="molecule type" value="Genomic_DNA"/>
</dbReference>
<protein>
    <recommendedName>
        <fullName evidence="10">RRM domain-containing protein</fullName>
    </recommendedName>
</protein>
<dbReference type="Proteomes" id="UP001142055">
    <property type="component" value="Chromosome 1"/>
</dbReference>
<feature type="compositionally biased region" description="Low complexity" evidence="9">
    <location>
        <begin position="787"/>
        <end position="819"/>
    </location>
</feature>
<feature type="compositionally biased region" description="Polar residues" evidence="9">
    <location>
        <begin position="679"/>
        <end position="695"/>
    </location>
</feature>
<proteinExistence type="predicted"/>
<feature type="region of interest" description="Disordered" evidence="9">
    <location>
        <begin position="17"/>
        <end position="46"/>
    </location>
</feature>
<sequence>MSSGSFFTPSSFKRHQAASAAGAPPLILTSTRNNPRYNQTASSNLSNSSKWPIPFGISYRTLNESHRNSYSSRLSSSSSYNNLINRQHGSRSTRTASHHSSYQNPSKMEQSSNNSTATSTNTSSNANIISSTSSSTCSTVKHLVDNSEKSPSSLSSPNSTVAIDKLKPEANNDQTTISVSSLASNLDSSNNVTDNVNNNSNNCTIDSCSMSNCTDTTNHHHSVGNSNDLNQTNSTNSDFLMSLNAPKFGRPVPNRVFVGGIPADVTEHDVRQLFAQYGSINSVKIINDKAGVSRGYGFVTFDSEDDAQKVIKEADNLIIKHRKLNVSPAVMKHPTNAFADSRVFPNGSFIYPQLPLSSAAANYSQFFPENFHGVCAAEGMPLYQIAGMNGHFMSSCPSFITSPTTPQYLTQSASNAYGSPYPNTTGYLYSNVPPTPTPVNIQLPSQHSMYHTPSHQHASQHLMSGTSMPNTHPFQYSTAHCAAPTQTNGTLPNGPAPMHAMRYTMPPNHTLTLSSQPSQMNQMSDMSNLNGAGNMTQGSGSQMGSALLQHHPHSHQTALYNYPTSLVPGTHAMANNNGNGMTCVPANMHLKADGSGNIELMDNVQPALLNGHVMSNNGSNNPVSNVTTIPSTMHIGGNGYMPQMMEMAIWPGTHLATNSGTYCGPSVQPNGVNYGGHSNGPNTGAHHSNHINGNRNGPLAHSTPATVISNNPYQKTTGQHNSVNMSNGHSPNPSSSSSTISATMSGFLSSNSSNGLGGNQANHNHNHSSISSSSSSSMKGGGDKGSNGRNGSSSYSSSHKKMYNNMNGNNQHYSNNNCSNTSKSKLINCNIPVNGNSRYHQTKPAVTNDIIEQVPEKVQHHSTRSGKQQPPSSMINGRSNVTNGSSNMSSSSSSSSSSVTNSSQSFITKTVNGVQIYALANNGSESIDSSANNNIPNSPLVVHSPPTVI</sequence>
<comment type="subcellular location">
    <subcellularLocation>
        <location evidence="1">Cytoplasm</location>
    </subcellularLocation>
</comment>
<keyword evidence="3" id="KW-0963">Cytoplasm</keyword>
<dbReference type="CDD" id="cd12412">
    <property type="entry name" value="RRM_DAZL_BOULE"/>
    <property type="match status" value="1"/>
</dbReference>
<feature type="compositionally biased region" description="Polar residues" evidence="9">
    <location>
        <begin position="865"/>
        <end position="878"/>
    </location>
</feature>
<dbReference type="OMA" id="NDHETTT"/>
<dbReference type="InterPro" id="IPR052462">
    <property type="entry name" value="SLIRP/GR-RBP-like"/>
</dbReference>
<evidence type="ECO:0000256" key="6">
    <source>
        <dbReference type="ARBA" id="ARBA00022871"/>
    </source>
</evidence>
<dbReference type="PANTHER" id="PTHR48027">
    <property type="entry name" value="HETEROGENEOUS NUCLEAR RIBONUCLEOPROTEIN 87F-RELATED"/>
    <property type="match status" value="1"/>
</dbReference>
<dbReference type="InterPro" id="IPR012677">
    <property type="entry name" value="Nucleotide-bd_a/b_plait_sf"/>
</dbReference>
<organism evidence="11 12">
    <name type="scientific">Blomia tropicalis</name>
    <name type="common">Mite</name>
    <dbReference type="NCBI Taxonomy" id="40697"/>
    <lineage>
        <taxon>Eukaryota</taxon>
        <taxon>Metazoa</taxon>
        <taxon>Ecdysozoa</taxon>
        <taxon>Arthropoda</taxon>
        <taxon>Chelicerata</taxon>
        <taxon>Arachnida</taxon>
        <taxon>Acari</taxon>
        <taxon>Acariformes</taxon>
        <taxon>Sarcoptiformes</taxon>
        <taxon>Astigmata</taxon>
        <taxon>Glycyphagoidea</taxon>
        <taxon>Echimyopodidae</taxon>
        <taxon>Blomia</taxon>
    </lineage>
</organism>
<dbReference type="GO" id="GO:0051321">
    <property type="term" value="P:meiotic cell cycle"/>
    <property type="evidence" value="ECO:0007669"/>
    <property type="project" value="UniProtKB-ARBA"/>
</dbReference>
<dbReference type="GO" id="GO:0003723">
    <property type="term" value="F:RNA binding"/>
    <property type="evidence" value="ECO:0007669"/>
    <property type="project" value="UniProtKB-UniRule"/>
</dbReference>
<keyword evidence="2" id="KW-0217">Developmental protein</keyword>
<dbReference type="AlphaFoldDB" id="A0A9Q0MAY3"/>
<feature type="domain" description="RRM" evidence="10">
    <location>
        <begin position="254"/>
        <end position="331"/>
    </location>
</feature>
<evidence type="ECO:0000313" key="11">
    <source>
        <dbReference type="EMBL" id="KAJ6222202.1"/>
    </source>
</evidence>
<feature type="compositionally biased region" description="Polar residues" evidence="9">
    <location>
        <begin position="28"/>
        <end position="46"/>
    </location>
</feature>
<keyword evidence="12" id="KW-1185">Reference proteome</keyword>
<gene>
    <name evidence="11" type="ORF">RDWZM_000747</name>
</gene>
<dbReference type="SMART" id="SM00360">
    <property type="entry name" value="RRM"/>
    <property type="match status" value="1"/>
</dbReference>
<evidence type="ECO:0000256" key="3">
    <source>
        <dbReference type="ARBA" id="ARBA00022490"/>
    </source>
</evidence>
<feature type="compositionally biased region" description="Low complexity" evidence="9">
    <location>
        <begin position="879"/>
        <end position="901"/>
    </location>
</feature>
<evidence type="ECO:0000256" key="5">
    <source>
        <dbReference type="ARBA" id="ARBA00022845"/>
    </source>
</evidence>
<feature type="region of interest" description="Disordered" evidence="9">
    <location>
        <begin position="69"/>
        <end position="132"/>
    </location>
</feature>
<feature type="region of interest" description="Disordered" evidence="9">
    <location>
        <begin position="930"/>
        <end position="949"/>
    </location>
</feature>
<accession>A0A9Q0MAY3</accession>
<dbReference type="InterPro" id="IPR000504">
    <property type="entry name" value="RRM_dom"/>
</dbReference>
<dbReference type="FunFam" id="3.30.70.330:FF:000167">
    <property type="entry name" value="protein boule-like isoform X1"/>
    <property type="match status" value="1"/>
</dbReference>
<dbReference type="InterPro" id="IPR035979">
    <property type="entry name" value="RBD_domain_sf"/>
</dbReference>
<name>A0A9Q0MAY3_BLOTA</name>
<dbReference type="GO" id="GO:0005737">
    <property type="term" value="C:cytoplasm"/>
    <property type="evidence" value="ECO:0007669"/>
    <property type="project" value="UniProtKB-SubCell"/>
</dbReference>
<feature type="compositionally biased region" description="Low complexity" evidence="9">
    <location>
        <begin position="90"/>
        <end position="101"/>
    </location>
</feature>
<feature type="region of interest" description="Disordered" evidence="9">
    <location>
        <begin position="673"/>
        <end position="819"/>
    </location>
</feature>
<keyword evidence="5" id="KW-0810">Translation regulation</keyword>
<evidence type="ECO:0000259" key="10">
    <source>
        <dbReference type="PROSITE" id="PS50102"/>
    </source>
</evidence>
<evidence type="ECO:0000256" key="4">
    <source>
        <dbReference type="ARBA" id="ARBA00022782"/>
    </source>
</evidence>
<dbReference type="PROSITE" id="PS50102">
    <property type="entry name" value="RRM"/>
    <property type="match status" value="1"/>
</dbReference>
<keyword evidence="6" id="KW-0744">Spermatogenesis</keyword>
<feature type="compositionally biased region" description="Low complexity" evidence="9">
    <location>
        <begin position="69"/>
        <end position="83"/>
    </location>
</feature>
<keyword evidence="4" id="KW-0221">Differentiation</keyword>
<dbReference type="GO" id="GO:0007283">
    <property type="term" value="P:spermatogenesis"/>
    <property type="evidence" value="ECO:0007669"/>
    <property type="project" value="UniProtKB-KW"/>
</dbReference>
<dbReference type="InterPro" id="IPR034988">
    <property type="entry name" value="DAZ_BOULE_RRM"/>
</dbReference>
<dbReference type="GO" id="GO:0030154">
    <property type="term" value="P:cell differentiation"/>
    <property type="evidence" value="ECO:0007669"/>
    <property type="project" value="UniProtKB-KW"/>
</dbReference>
<feature type="compositionally biased region" description="Low complexity" evidence="9">
    <location>
        <begin position="725"/>
        <end position="778"/>
    </location>
</feature>
<dbReference type="Pfam" id="PF00076">
    <property type="entry name" value="RRM_1"/>
    <property type="match status" value="1"/>
</dbReference>
<evidence type="ECO:0000256" key="2">
    <source>
        <dbReference type="ARBA" id="ARBA00022473"/>
    </source>
</evidence>
<feature type="compositionally biased region" description="Low complexity" evidence="9">
    <location>
        <begin position="111"/>
        <end position="132"/>
    </location>
</feature>
<dbReference type="Gene3D" id="3.30.70.330">
    <property type="match status" value="1"/>
</dbReference>
<feature type="region of interest" description="Disordered" evidence="9">
    <location>
        <begin position="856"/>
        <end position="901"/>
    </location>
</feature>
<evidence type="ECO:0000256" key="7">
    <source>
        <dbReference type="ARBA" id="ARBA00022884"/>
    </source>
</evidence>
<comment type="caution">
    <text evidence="11">The sequence shown here is derived from an EMBL/GenBank/DDBJ whole genome shotgun (WGS) entry which is preliminary data.</text>
</comment>
<reference evidence="11" key="1">
    <citation type="submission" date="2022-12" db="EMBL/GenBank/DDBJ databases">
        <title>Genome assemblies of Blomia tropicalis.</title>
        <authorList>
            <person name="Cui Y."/>
        </authorList>
    </citation>
    <scope>NUCLEOTIDE SEQUENCE</scope>
    <source>
        <tissue evidence="11">Adult mites</tissue>
    </source>
</reference>